<gene>
    <name evidence="1" type="ORF">RHGRI_034359</name>
</gene>
<sequence>MKDYVLSKGRLNSTPKLTRLLSFTRFVPVVLVRYLIERYSTSQIRSFTLFWQCENAGSPGTPSMHSSAVSAADTAVLDALSLLCHCKMT</sequence>
<reference evidence="1" key="1">
    <citation type="submission" date="2020-08" db="EMBL/GenBank/DDBJ databases">
        <title>Plant Genome Project.</title>
        <authorList>
            <person name="Zhang R.-G."/>
        </authorList>
    </citation>
    <scope>NUCLEOTIDE SEQUENCE</scope>
    <source>
        <strain evidence="1">WSP0</strain>
        <tissue evidence="1">Leaf</tissue>
    </source>
</reference>
<evidence type="ECO:0000313" key="1">
    <source>
        <dbReference type="EMBL" id="KAG5522149.1"/>
    </source>
</evidence>
<protein>
    <submittedName>
        <fullName evidence="1">Uncharacterized protein</fullName>
    </submittedName>
</protein>
<proteinExistence type="predicted"/>
<organism evidence="1 2">
    <name type="scientific">Rhododendron griersonianum</name>
    <dbReference type="NCBI Taxonomy" id="479676"/>
    <lineage>
        <taxon>Eukaryota</taxon>
        <taxon>Viridiplantae</taxon>
        <taxon>Streptophyta</taxon>
        <taxon>Embryophyta</taxon>
        <taxon>Tracheophyta</taxon>
        <taxon>Spermatophyta</taxon>
        <taxon>Magnoliopsida</taxon>
        <taxon>eudicotyledons</taxon>
        <taxon>Gunneridae</taxon>
        <taxon>Pentapetalae</taxon>
        <taxon>asterids</taxon>
        <taxon>Ericales</taxon>
        <taxon>Ericaceae</taxon>
        <taxon>Ericoideae</taxon>
        <taxon>Rhodoreae</taxon>
        <taxon>Rhododendron</taxon>
    </lineage>
</organism>
<dbReference type="Proteomes" id="UP000823749">
    <property type="component" value="Chromosome 12"/>
</dbReference>
<keyword evidence="2" id="KW-1185">Reference proteome</keyword>
<accession>A0AAV6I4Y4</accession>
<dbReference type="EMBL" id="JACTNZ010000012">
    <property type="protein sequence ID" value="KAG5522149.1"/>
    <property type="molecule type" value="Genomic_DNA"/>
</dbReference>
<name>A0AAV6I4Y4_9ERIC</name>
<evidence type="ECO:0000313" key="2">
    <source>
        <dbReference type="Proteomes" id="UP000823749"/>
    </source>
</evidence>
<comment type="caution">
    <text evidence="1">The sequence shown here is derived from an EMBL/GenBank/DDBJ whole genome shotgun (WGS) entry which is preliminary data.</text>
</comment>
<dbReference type="AlphaFoldDB" id="A0AAV6I4Y4"/>